<evidence type="ECO:0000313" key="11">
    <source>
        <dbReference type="Proteomes" id="UP000249340"/>
    </source>
</evidence>
<evidence type="ECO:0000256" key="1">
    <source>
        <dbReference type="ARBA" id="ARBA00004651"/>
    </source>
</evidence>
<keyword evidence="6" id="KW-0378">Hydrolase</keyword>
<evidence type="ECO:0000313" key="10">
    <source>
        <dbReference type="EMBL" id="AXI77126.1"/>
    </source>
</evidence>
<keyword evidence="8" id="KW-0472">Membrane</keyword>
<gene>
    <name evidence="10" type="ORF">C7M71_006380</name>
</gene>
<accession>A0A345STS1</accession>
<dbReference type="GO" id="GO:0004177">
    <property type="term" value="F:aminopeptidase activity"/>
    <property type="evidence" value="ECO:0007669"/>
    <property type="project" value="UniProtKB-KW"/>
</dbReference>
<dbReference type="RefSeq" id="WP_114914221.1">
    <property type="nucleotide sequence ID" value="NZ_CP031264.1"/>
</dbReference>
<sequence length="375" mass="37469">MATTDATESPRPGPRNAITDVPGIRVGHARLTGERALSGTTVVLAPLGGAVAAVEVRGSGPGTRETDALEPGNVVQRIDAVVLTGGSAYGLAAADGVAAWLEEAGRGHRVGPDPSHVVPVVPTAALFDLGRGGDFRARPDAATGRAAIAAAAASPPGAAVSQGSVGAGTGAMSAGMKGGVGTASTVLPSGAVVAALVAVNALGSPVDPASGLPYGCADGLRYADGSAEFPLRAPGPAAAERAGRRLRELAAQREHLAPLNTTLGVLATDARLDRAHTRKLAVAAHDGMARAVRPCHTLSDGDTVFALSTGTAEPPPPHPGLLPEHGPADSVNQMLAAAADVFARAVAHAVLHARSVTTPWGHLPAYRELYPEALD</sequence>
<organism evidence="10 11">
    <name type="scientific">Peterkaempfera bronchialis</name>
    <dbReference type="NCBI Taxonomy" id="2126346"/>
    <lineage>
        <taxon>Bacteria</taxon>
        <taxon>Bacillati</taxon>
        <taxon>Actinomycetota</taxon>
        <taxon>Actinomycetes</taxon>
        <taxon>Kitasatosporales</taxon>
        <taxon>Streptomycetaceae</taxon>
        <taxon>Peterkaempfera</taxon>
    </lineage>
</organism>
<dbReference type="PANTHER" id="PTHR36512">
    <property type="entry name" value="D-AMINOPEPTIDASE"/>
    <property type="match status" value="1"/>
</dbReference>
<evidence type="ECO:0000256" key="3">
    <source>
        <dbReference type="ARBA" id="ARBA00022438"/>
    </source>
</evidence>
<name>A0A345STS1_9ACTN</name>
<keyword evidence="7" id="KW-1133">Transmembrane helix</keyword>
<dbReference type="Gene3D" id="3.60.70.12">
    <property type="entry name" value="L-amino peptidase D-ALA esterase/amidase"/>
    <property type="match status" value="1"/>
</dbReference>
<comment type="function">
    <text evidence="9">Aminopeptidase.</text>
</comment>
<evidence type="ECO:0000256" key="7">
    <source>
        <dbReference type="ARBA" id="ARBA00022989"/>
    </source>
</evidence>
<dbReference type="Proteomes" id="UP000249340">
    <property type="component" value="Chromosome"/>
</dbReference>
<keyword evidence="4" id="KW-1003">Cell membrane</keyword>
<dbReference type="Pfam" id="PF03576">
    <property type="entry name" value="Peptidase_S58"/>
    <property type="match status" value="1"/>
</dbReference>
<dbReference type="InterPro" id="IPR016117">
    <property type="entry name" value="ArgJ-like_dom_sf"/>
</dbReference>
<evidence type="ECO:0000256" key="8">
    <source>
        <dbReference type="ARBA" id="ARBA00023136"/>
    </source>
</evidence>
<evidence type="ECO:0000256" key="2">
    <source>
        <dbReference type="ARBA" id="ARBA00007068"/>
    </source>
</evidence>
<dbReference type="AlphaFoldDB" id="A0A345STS1"/>
<reference evidence="11" key="1">
    <citation type="submission" date="2018-07" db="EMBL/GenBank/DDBJ databases">
        <title>Streptacidiphilus bronchialis DSM 106435 chromosome.</title>
        <authorList>
            <person name="Batra D."/>
            <person name="Gulvik C.A."/>
        </authorList>
    </citation>
    <scope>NUCLEOTIDE SEQUENCE [LARGE SCALE GENOMIC DNA]</scope>
    <source>
        <strain evidence="11">DSM 106435</strain>
    </source>
</reference>
<evidence type="ECO:0000256" key="9">
    <source>
        <dbReference type="ARBA" id="ARBA00059481"/>
    </source>
</evidence>
<protein>
    <submittedName>
        <fullName evidence="10">Peptidase S58 family protein</fullName>
    </submittedName>
</protein>
<evidence type="ECO:0000256" key="4">
    <source>
        <dbReference type="ARBA" id="ARBA00022475"/>
    </source>
</evidence>
<comment type="similarity">
    <text evidence="2">Belongs to the peptidase S58 family.</text>
</comment>
<comment type="subcellular location">
    <subcellularLocation>
        <location evidence="1">Cell membrane</location>
        <topology evidence="1">Multi-pass membrane protein</topology>
    </subcellularLocation>
</comment>
<dbReference type="InterPro" id="IPR005321">
    <property type="entry name" value="Peptidase_S58_DmpA"/>
</dbReference>
<keyword evidence="5" id="KW-0812">Transmembrane</keyword>
<keyword evidence="11" id="KW-1185">Reference proteome</keyword>
<dbReference type="GO" id="GO:0005886">
    <property type="term" value="C:plasma membrane"/>
    <property type="evidence" value="ECO:0007669"/>
    <property type="project" value="UniProtKB-SubCell"/>
</dbReference>
<dbReference type="KEGG" id="stri:C7M71_006380"/>
<dbReference type="CDD" id="cd02252">
    <property type="entry name" value="nylC_like"/>
    <property type="match status" value="1"/>
</dbReference>
<proteinExistence type="inferred from homology"/>
<dbReference type="EMBL" id="CP031264">
    <property type="protein sequence ID" value="AXI77126.1"/>
    <property type="molecule type" value="Genomic_DNA"/>
</dbReference>
<keyword evidence="3" id="KW-0031">Aminopeptidase</keyword>
<dbReference type="SUPFAM" id="SSF56266">
    <property type="entry name" value="DmpA/ArgJ-like"/>
    <property type="match status" value="1"/>
</dbReference>
<dbReference type="OrthoDB" id="9808347at2"/>
<dbReference type="PANTHER" id="PTHR36512:SF3">
    <property type="entry name" value="BLR5678 PROTEIN"/>
    <property type="match status" value="1"/>
</dbReference>
<dbReference type="FunFam" id="3.60.70.12:FF:000003">
    <property type="entry name" value="Putative cysteine transferase"/>
    <property type="match status" value="1"/>
</dbReference>
<evidence type="ECO:0000256" key="6">
    <source>
        <dbReference type="ARBA" id="ARBA00022801"/>
    </source>
</evidence>
<evidence type="ECO:0000256" key="5">
    <source>
        <dbReference type="ARBA" id="ARBA00022692"/>
    </source>
</evidence>
<keyword evidence="3" id="KW-0645">Protease</keyword>